<dbReference type="Gene3D" id="1.25.40.900">
    <property type="match status" value="1"/>
</dbReference>
<organism evidence="8 9">
    <name type="scientific">Spirosoma liriopis</name>
    <dbReference type="NCBI Taxonomy" id="2937440"/>
    <lineage>
        <taxon>Bacteria</taxon>
        <taxon>Pseudomonadati</taxon>
        <taxon>Bacteroidota</taxon>
        <taxon>Cytophagia</taxon>
        <taxon>Cytophagales</taxon>
        <taxon>Cytophagaceae</taxon>
        <taxon>Spirosoma</taxon>
    </lineage>
</organism>
<protein>
    <submittedName>
        <fullName evidence="8">RagB/SusD family nutrient uptake outer membrane protein</fullName>
    </submittedName>
</protein>
<dbReference type="Gene3D" id="2.20.20.130">
    <property type="match status" value="1"/>
</dbReference>
<dbReference type="Proteomes" id="UP001202180">
    <property type="component" value="Unassembled WGS sequence"/>
</dbReference>
<dbReference type="RefSeq" id="WP_248477553.1">
    <property type="nucleotide sequence ID" value="NZ_JALPRF010000002.1"/>
</dbReference>
<dbReference type="InterPro" id="IPR033985">
    <property type="entry name" value="SusD-like_N"/>
</dbReference>
<gene>
    <name evidence="8" type="ORF">M0L20_13935</name>
</gene>
<dbReference type="PROSITE" id="PS51257">
    <property type="entry name" value="PROKAR_LIPOPROTEIN"/>
    <property type="match status" value="1"/>
</dbReference>
<dbReference type="EMBL" id="JALPRF010000002">
    <property type="protein sequence ID" value="MCK8492963.1"/>
    <property type="molecule type" value="Genomic_DNA"/>
</dbReference>
<evidence type="ECO:0000259" key="6">
    <source>
        <dbReference type="Pfam" id="PF07980"/>
    </source>
</evidence>
<keyword evidence="9" id="KW-1185">Reference proteome</keyword>
<dbReference type="CDD" id="cd08977">
    <property type="entry name" value="SusD"/>
    <property type="match status" value="1"/>
</dbReference>
<evidence type="ECO:0000313" key="8">
    <source>
        <dbReference type="EMBL" id="MCK8492963.1"/>
    </source>
</evidence>
<sequence length="497" mass="53957">MRISINTLTGGLFVGAVLALASCNSLLEVEPRSNADLSTALTTVEGIDATLNGIYDRMQNVSLYGRDMLAVAEALADNAQATNKSGRLNSEARNVAQNTFGTAQTTGTWQSAYFAINQANLLLEASPKVTTLTDTNRRNSIMGQCYFLRGLLYHDLMRIYAYDPGVEIAQQSRGGVPIVLTGVNNQDQIAFPARASIADVYKQIYSDLQTAINLFGRNASNSASVPAYGNLAAAQELLSRVALYNKDYANAVKYATDAIGGSVKLLDATSYVAGWRAPRNPESVFELQFTALSENIGVNLSLQTTYTTLVRSGDRSTTGGFGDLVPTTAFLTDLRSETATSGQPADVRSQLYELGTTGRGTAFVECTKFLGKNGTINLDNVPILRISEAYLNRAEANFMLGNTADALTDLNTMRTNRGLSARTGLTGDALLSEILRQRRLEYAFEGHRWFDLKRRGQDVVKATAQGGGLPYNDYRILANIPVNEVSTNRNIRQNFGY</sequence>
<evidence type="ECO:0000256" key="3">
    <source>
        <dbReference type="ARBA" id="ARBA00022729"/>
    </source>
</evidence>
<dbReference type="InterPro" id="IPR012944">
    <property type="entry name" value="SusD_RagB_dom"/>
</dbReference>
<keyword evidence="4" id="KW-0472">Membrane</keyword>
<dbReference type="Gene3D" id="1.25.40.390">
    <property type="match status" value="1"/>
</dbReference>
<feature type="domain" description="RagB/SusD" evidence="6">
    <location>
        <begin position="370"/>
        <end position="497"/>
    </location>
</feature>
<keyword evidence="5" id="KW-0998">Cell outer membrane</keyword>
<dbReference type="SUPFAM" id="SSF48452">
    <property type="entry name" value="TPR-like"/>
    <property type="match status" value="1"/>
</dbReference>
<keyword evidence="3" id="KW-0732">Signal</keyword>
<dbReference type="Pfam" id="PF07980">
    <property type="entry name" value="SusD_RagB"/>
    <property type="match status" value="1"/>
</dbReference>
<evidence type="ECO:0000259" key="7">
    <source>
        <dbReference type="Pfam" id="PF14322"/>
    </source>
</evidence>
<comment type="subcellular location">
    <subcellularLocation>
        <location evidence="1">Cell outer membrane</location>
    </subcellularLocation>
</comment>
<comment type="caution">
    <text evidence="8">The sequence shown here is derived from an EMBL/GenBank/DDBJ whole genome shotgun (WGS) entry which is preliminary data.</text>
</comment>
<dbReference type="Pfam" id="PF14322">
    <property type="entry name" value="SusD-like_3"/>
    <property type="match status" value="1"/>
</dbReference>
<dbReference type="InterPro" id="IPR011990">
    <property type="entry name" value="TPR-like_helical_dom_sf"/>
</dbReference>
<evidence type="ECO:0000256" key="5">
    <source>
        <dbReference type="ARBA" id="ARBA00023237"/>
    </source>
</evidence>
<evidence type="ECO:0000256" key="4">
    <source>
        <dbReference type="ARBA" id="ARBA00023136"/>
    </source>
</evidence>
<evidence type="ECO:0000256" key="1">
    <source>
        <dbReference type="ARBA" id="ARBA00004442"/>
    </source>
</evidence>
<evidence type="ECO:0000256" key="2">
    <source>
        <dbReference type="ARBA" id="ARBA00006275"/>
    </source>
</evidence>
<feature type="domain" description="SusD-like N-terminal" evidence="7">
    <location>
        <begin position="27"/>
        <end position="243"/>
    </location>
</feature>
<proteinExistence type="inferred from homology"/>
<reference evidence="8 9" key="1">
    <citation type="submission" date="2022-04" db="EMBL/GenBank/DDBJ databases">
        <title>Spirosoma sp. strain RP8 genome sequencing and assembly.</title>
        <authorList>
            <person name="Jung Y."/>
        </authorList>
    </citation>
    <scope>NUCLEOTIDE SEQUENCE [LARGE SCALE GENOMIC DNA]</scope>
    <source>
        <strain evidence="8 9">RP8</strain>
    </source>
</reference>
<accession>A0ABT0HLE5</accession>
<comment type="similarity">
    <text evidence="2">Belongs to the SusD family.</text>
</comment>
<name>A0ABT0HLE5_9BACT</name>
<evidence type="ECO:0000313" key="9">
    <source>
        <dbReference type="Proteomes" id="UP001202180"/>
    </source>
</evidence>